<name>A0A2U8W0Q8_9HYPH</name>
<keyword evidence="2" id="KW-1185">Reference proteome</keyword>
<dbReference type="AlphaFoldDB" id="A0A2U8W0Q8"/>
<proteinExistence type="predicted"/>
<gene>
    <name evidence="1" type="ORF">DK427_15605</name>
</gene>
<sequence length="83" mass="9163">MSVEVLYHWREERPEAPFRELDEARLLADAVTLDGDTIAAWTIGTIVGIWRNGEAYEVEFAEPMGALCTVEAGHLAYAGRSAP</sequence>
<dbReference type="Proteomes" id="UP000246058">
    <property type="component" value="Chromosome"/>
</dbReference>
<dbReference type="OrthoDB" id="7307608at2"/>
<evidence type="ECO:0000313" key="2">
    <source>
        <dbReference type="Proteomes" id="UP000246058"/>
    </source>
</evidence>
<dbReference type="RefSeq" id="WP_109954196.1">
    <property type="nucleotide sequence ID" value="NZ_CP029551.1"/>
</dbReference>
<dbReference type="EMBL" id="CP029551">
    <property type="protein sequence ID" value="AWN39042.1"/>
    <property type="molecule type" value="Genomic_DNA"/>
</dbReference>
<evidence type="ECO:0000313" key="1">
    <source>
        <dbReference type="EMBL" id="AWN39042.1"/>
    </source>
</evidence>
<protein>
    <submittedName>
        <fullName evidence="1">DUF4926 domain-containing protein</fullName>
    </submittedName>
</protein>
<reference evidence="1 2" key="1">
    <citation type="submission" date="2018-05" db="EMBL/GenBank/DDBJ databases">
        <title>Complete Genome Sequence of Methylobacterium sp. 17Sr1-43.</title>
        <authorList>
            <person name="Srinivasan S."/>
        </authorList>
    </citation>
    <scope>NUCLEOTIDE SEQUENCE [LARGE SCALE GENOMIC DNA]</scope>
    <source>
        <strain evidence="1 2">17Sr1-43</strain>
    </source>
</reference>
<organism evidence="1 2">
    <name type="scientific">Methylobacterium radiodurans</name>
    <dbReference type="NCBI Taxonomy" id="2202828"/>
    <lineage>
        <taxon>Bacteria</taxon>
        <taxon>Pseudomonadati</taxon>
        <taxon>Pseudomonadota</taxon>
        <taxon>Alphaproteobacteria</taxon>
        <taxon>Hyphomicrobiales</taxon>
        <taxon>Methylobacteriaceae</taxon>
        <taxon>Methylobacterium</taxon>
    </lineage>
</organism>
<dbReference type="KEGG" id="meti:DK427_15605"/>
<accession>A0A2U8W0Q8</accession>